<gene>
    <name evidence="1" type="ORF">AAES_86334</name>
</gene>
<evidence type="ECO:0000313" key="1">
    <source>
        <dbReference type="EMBL" id="KQK81287.1"/>
    </source>
</evidence>
<name>A0A0Q3MFD2_AMAAE</name>
<evidence type="ECO:0000313" key="2">
    <source>
        <dbReference type="Proteomes" id="UP000051836"/>
    </source>
</evidence>
<dbReference type="GO" id="GO:0035435">
    <property type="term" value="P:phosphate ion transmembrane transport"/>
    <property type="evidence" value="ECO:0007669"/>
    <property type="project" value="InterPro"/>
</dbReference>
<dbReference type="GO" id="GO:0005315">
    <property type="term" value="F:phosphate transmembrane transporter activity"/>
    <property type="evidence" value="ECO:0007669"/>
    <property type="project" value="InterPro"/>
</dbReference>
<organism evidence="1 2">
    <name type="scientific">Amazona aestiva</name>
    <name type="common">Blue-fronted Amazon parrot</name>
    <dbReference type="NCBI Taxonomy" id="12930"/>
    <lineage>
        <taxon>Eukaryota</taxon>
        <taxon>Metazoa</taxon>
        <taxon>Chordata</taxon>
        <taxon>Craniata</taxon>
        <taxon>Vertebrata</taxon>
        <taxon>Euteleostomi</taxon>
        <taxon>Archelosauria</taxon>
        <taxon>Archosauria</taxon>
        <taxon>Dinosauria</taxon>
        <taxon>Saurischia</taxon>
        <taxon>Theropoda</taxon>
        <taxon>Coelurosauria</taxon>
        <taxon>Aves</taxon>
        <taxon>Neognathae</taxon>
        <taxon>Neoaves</taxon>
        <taxon>Telluraves</taxon>
        <taxon>Australaves</taxon>
        <taxon>Psittaciformes</taxon>
        <taxon>Psittacidae</taxon>
        <taxon>Amazona</taxon>
    </lineage>
</organism>
<dbReference type="OrthoDB" id="10055429at2759"/>
<dbReference type="AlphaFoldDB" id="A0A0Q3MFD2"/>
<proteinExistence type="predicted"/>
<dbReference type="EMBL" id="LMAW01002447">
    <property type="protein sequence ID" value="KQK81287.1"/>
    <property type="molecule type" value="Genomic_DNA"/>
</dbReference>
<reference evidence="1 2" key="1">
    <citation type="submission" date="2015-10" db="EMBL/GenBank/DDBJ databases">
        <authorList>
            <person name="Gilbert D.G."/>
        </authorList>
    </citation>
    <scope>NUCLEOTIDE SEQUENCE [LARGE SCALE GENOMIC DNA]</scope>
    <source>
        <strain evidence="1">FVVF132</strain>
    </source>
</reference>
<dbReference type="InterPro" id="IPR009887">
    <property type="entry name" value="ANKH"/>
</dbReference>
<protein>
    <submittedName>
        <fullName evidence="1">Uncharacterized protein</fullName>
    </submittedName>
</protein>
<dbReference type="GO" id="GO:0016020">
    <property type="term" value="C:membrane"/>
    <property type="evidence" value="ECO:0007669"/>
    <property type="project" value="InterPro"/>
</dbReference>
<dbReference type="Pfam" id="PF07260">
    <property type="entry name" value="ANKH"/>
    <property type="match status" value="1"/>
</dbReference>
<accession>A0A0Q3MFD2</accession>
<dbReference type="Proteomes" id="UP000051836">
    <property type="component" value="Unassembled WGS sequence"/>
</dbReference>
<comment type="caution">
    <text evidence="1">The sequence shown here is derived from an EMBL/GenBank/DDBJ whole genome shotgun (WGS) entry which is preliminary data.</text>
</comment>
<keyword evidence="2" id="KW-1185">Reference proteome</keyword>
<sequence length="179" mass="20329">MVKFPALTNYWPLIRFLVPLGITNIAIDFGEQVRSRLHWREPVITVLVGQYTLVLTSIKLGSHNIMFSSLRVLENKSQASKVLLLSSPEVTRMLWSCTEIAIRCAKGSDWDQTEQIRIVAAPETIRYEYGDFWGLSPEHVPLLFGGKQPLVIMTARHPPPASDRLLPCKQEARFSKRNA</sequence>